<name>A0A3E3HVT8_9FIRM</name>
<protein>
    <submittedName>
        <fullName evidence="1">Uncharacterized protein</fullName>
    </submittedName>
</protein>
<dbReference type="AlphaFoldDB" id="A0A3E3HVT8"/>
<gene>
    <name evidence="1" type="ORF">DXC51_26740</name>
</gene>
<reference evidence="1" key="1">
    <citation type="submission" date="2018-08" db="EMBL/GenBank/DDBJ databases">
        <title>A genome reference for cultivated species of the human gut microbiota.</title>
        <authorList>
            <person name="Zou Y."/>
            <person name="Xue W."/>
            <person name="Luo G."/>
        </authorList>
    </citation>
    <scope>NUCLEOTIDE SEQUENCE [LARGE SCALE GENOMIC DNA]</scope>
    <source>
        <strain evidence="1">TF05-5AC</strain>
    </source>
</reference>
<dbReference type="EMBL" id="QVLV01000033">
    <property type="protein sequence ID" value="RGE55940.1"/>
    <property type="molecule type" value="Genomic_DNA"/>
</dbReference>
<dbReference type="Proteomes" id="UP000260812">
    <property type="component" value="Unassembled WGS sequence"/>
</dbReference>
<organism evidence="1 2">
    <name type="scientific">Eisenbergiella massiliensis</name>
    <dbReference type="NCBI Taxonomy" id="1720294"/>
    <lineage>
        <taxon>Bacteria</taxon>
        <taxon>Bacillati</taxon>
        <taxon>Bacillota</taxon>
        <taxon>Clostridia</taxon>
        <taxon>Lachnospirales</taxon>
        <taxon>Lachnospiraceae</taxon>
        <taxon>Eisenbergiella</taxon>
    </lineage>
</organism>
<accession>A0A3E3HVT8</accession>
<evidence type="ECO:0000313" key="2">
    <source>
        <dbReference type="Proteomes" id="UP000260812"/>
    </source>
</evidence>
<sequence length="66" mass="7509">METGGRNAARFRLLGWILAFLNHFLAVCAAACVVNGKSGRICTEKDQNSFRKYVRSLKLCARYQKR</sequence>
<keyword evidence="2" id="KW-1185">Reference proteome</keyword>
<proteinExistence type="predicted"/>
<comment type="caution">
    <text evidence="1">The sequence shown here is derived from an EMBL/GenBank/DDBJ whole genome shotgun (WGS) entry which is preliminary data.</text>
</comment>
<evidence type="ECO:0000313" key="1">
    <source>
        <dbReference type="EMBL" id="RGE55940.1"/>
    </source>
</evidence>